<proteinExistence type="predicted"/>
<keyword evidence="2" id="KW-1133">Transmembrane helix</keyword>
<dbReference type="PANTHER" id="PTHR15337:SF11">
    <property type="entry name" value="THIOREDOXIN DOMAIN-CONTAINING PROTEIN"/>
    <property type="match status" value="1"/>
</dbReference>
<evidence type="ECO:0000313" key="3">
    <source>
        <dbReference type="EMBL" id="MBN3291190.1"/>
    </source>
</evidence>
<evidence type="ECO:0000313" key="4">
    <source>
        <dbReference type="Proteomes" id="UP001166052"/>
    </source>
</evidence>
<reference evidence="3" key="1">
    <citation type="journal article" date="2021" name="Cell">
        <title>Tracing the genetic footprints of vertebrate landing in non-teleost ray-finned fishes.</title>
        <authorList>
            <person name="Bi X."/>
            <person name="Wang K."/>
            <person name="Yang L."/>
            <person name="Pan H."/>
            <person name="Jiang H."/>
            <person name="Wei Q."/>
            <person name="Fang M."/>
            <person name="Yu H."/>
            <person name="Zhu C."/>
            <person name="Cai Y."/>
            <person name="He Y."/>
            <person name="Gan X."/>
            <person name="Zeng H."/>
            <person name="Yu D."/>
            <person name="Zhu Y."/>
            <person name="Jiang H."/>
            <person name="Qiu Q."/>
            <person name="Yang H."/>
            <person name="Zhang Y.E."/>
            <person name="Wang W."/>
            <person name="Zhu M."/>
            <person name="He S."/>
            <person name="Zhang G."/>
        </authorList>
    </citation>
    <scope>NUCLEOTIDE SEQUENCE</scope>
    <source>
        <strain evidence="3">Bchr_001</strain>
    </source>
</reference>
<keyword evidence="4" id="KW-1185">Reference proteome</keyword>
<comment type="caution">
    <text evidence="3">The sequence shown here is derived from an EMBL/GenBank/DDBJ whole genome shotgun (WGS) entry which is preliminary data.</text>
</comment>
<keyword evidence="2" id="KW-0812">Transmembrane</keyword>
<dbReference type="PANTHER" id="PTHR15337">
    <property type="entry name" value="ANTERIOR GRADIENT PROTEIN-RELATED"/>
    <property type="match status" value="1"/>
</dbReference>
<keyword evidence="2" id="KW-0472">Membrane</keyword>
<keyword evidence="1" id="KW-0732">Signal</keyword>
<dbReference type="SUPFAM" id="SSF52833">
    <property type="entry name" value="Thioredoxin-like"/>
    <property type="match status" value="1"/>
</dbReference>
<gene>
    <name evidence="3" type="primary">Agr3</name>
    <name evidence="3" type="ORF">GTO92_0012190</name>
</gene>
<dbReference type="Proteomes" id="UP001166052">
    <property type="component" value="Unassembled WGS sequence"/>
</dbReference>
<dbReference type="Gene3D" id="3.40.30.10">
    <property type="entry name" value="Glutaredoxin"/>
    <property type="match status" value="1"/>
</dbReference>
<dbReference type="EMBL" id="JAAWVN010011705">
    <property type="protein sequence ID" value="MBN3291190.1"/>
    <property type="molecule type" value="Genomic_DNA"/>
</dbReference>
<name>A0ABS2YX67_POLSE</name>
<protein>
    <submittedName>
        <fullName evidence="3">AGR3 protein</fullName>
    </submittedName>
</protein>
<feature type="non-terminal residue" evidence="3">
    <location>
        <position position="1"/>
    </location>
</feature>
<accession>A0ABS2YX67</accession>
<feature type="non-terminal residue" evidence="3">
    <location>
        <position position="163"/>
    </location>
</feature>
<feature type="transmembrane region" description="Helical" evidence="2">
    <location>
        <begin position="6"/>
        <end position="24"/>
    </location>
</feature>
<organism evidence="3 4">
    <name type="scientific">Polypterus senegalus</name>
    <name type="common">Senegal bichir</name>
    <dbReference type="NCBI Taxonomy" id="55291"/>
    <lineage>
        <taxon>Eukaryota</taxon>
        <taxon>Metazoa</taxon>
        <taxon>Chordata</taxon>
        <taxon>Craniata</taxon>
        <taxon>Vertebrata</taxon>
        <taxon>Euteleostomi</taxon>
        <taxon>Actinopterygii</taxon>
        <taxon>Polypteriformes</taxon>
        <taxon>Polypteridae</taxon>
        <taxon>Polypterus</taxon>
    </lineage>
</organism>
<evidence type="ECO:0000256" key="1">
    <source>
        <dbReference type="ARBA" id="ARBA00022729"/>
    </source>
</evidence>
<dbReference type="InterPro" id="IPR036249">
    <property type="entry name" value="Thioredoxin-like_sf"/>
</dbReference>
<evidence type="ECO:0000256" key="2">
    <source>
        <dbReference type="SAM" id="Phobius"/>
    </source>
</evidence>
<sequence>MGSAVIFGVVVMIAGLNVTLFANATKQPQTLSRGWGDNIIWVQTYEEGLHKAMESQKPLMVIHHLEECQYSQALKNAFAADPHVQKMAAEDFIMLNLLHETSDKNLAPDGYYVPRIIFIDPSMIVRADIAGKYSNRLYAYEPEDMDMLKINMRAAKQLLHTEL</sequence>
<dbReference type="Pfam" id="PF13899">
    <property type="entry name" value="Thioredoxin_7"/>
    <property type="match status" value="1"/>
</dbReference>
<dbReference type="InterPro" id="IPR051099">
    <property type="entry name" value="AGR/TXD"/>
</dbReference>